<organism evidence="1">
    <name type="scientific">Pithovirus LCPAC104</name>
    <dbReference type="NCBI Taxonomy" id="2506589"/>
    <lineage>
        <taxon>Viruses</taxon>
        <taxon>Pithoviruses</taxon>
    </lineage>
</organism>
<dbReference type="InterPro" id="IPR029063">
    <property type="entry name" value="SAM-dependent_MTases_sf"/>
</dbReference>
<dbReference type="Gene3D" id="3.40.50.150">
    <property type="entry name" value="Vaccinia Virus protein VP39"/>
    <property type="match status" value="1"/>
</dbReference>
<gene>
    <name evidence="1" type="ORF">LCPAC104_01010</name>
</gene>
<sequence>MTNKVNLNKFSVRFVEDLNNKQLLLFKELISENSDFYVIKQKDTYIWKDRLDKLLEKFSPNEVIYIYNHEKYFNIESNIIKYNNGTFIVSNGFIKKISTHLDNFIKDWPEICSNNKMSVMKNNPINYLMNMLGINMILIPEIYSCDWKNEKKCCNFKNSISCKDLDKYPEKVETITNILSYYNNSKNTFSDIFQHVETLHNYARECSSVVECGTRTCVNIWGFLKAMSEKSLNGEYTKLIGIDLERSKNGNIDKLEELSKEIGVNFIFYEKSDLEIELDNIDMVFIDTWHVYGQLKRELEKFSKITNKYICMHDTTVDEFVGESVRNGWDVEKQASEQGWEWIEVYTGLWPAVVEFLQKHPEWKLEKRFTNCYGLTILKKSIIQENKN</sequence>
<protein>
    <submittedName>
        <fullName evidence="1">Cephalosporin hydroxylase</fullName>
    </submittedName>
</protein>
<dbReference type="EMBL" id="MK500494">
    <property type="protein sequence ID" value="QBK90605.1"/>
    <property type="molecule type" value="Genomic_DNA"/>
</dbReference>
<evidence type="ECO:0000313" key="1">
    <source>
        <dbReference type="EMBL" id="QBK90605.1"/>
    </source>
</evidence>
<proteinExistence type="predicted"/>
<reference evidence="1" key="1">
    <citation type="journal article" date="2019" name="MBio">
        <title>Virus Genomes from Deep Sea Sediments Expand the Ocean Megavirome and Support Independent Origins of Viral Gigantism.</title>
        <authorList>
            <person name="Backstrom D."/>
            <person name="Yutin N."/>
            <person name="Jorgensen S.L."/>
            <person name="Dharamshi J."/>
            <person name="Homa F."/>
            <person name="Zaremba-Niedwiedzka K."/>
            <person name="Spang A."/>
            <person name="Wolf Y.I."/>
            <person name="Koonin E.V."/>
            <person name="Ettema T.J."/>
        </authorList>
    </citation>
    <scope>NUCLEOTIDE SEQUENCE</scope>
</reference>
<name>A0A481Z509_9VIRU</name>
<accession>A0A481Z509</accession>